<keyword evidence="4" id="KW-1185">Reference proteome</keyword>
<keyword evidence="1" id="KW-1133">Transmembrane helix</keyword>
<evidence type="ECO:0000256" key="1">
    <source>
        <dbReference type="SAM" id="Phobius"/>
    </source>
</evidence>
<dbReference type="Pfam" id="PF00620">
    <property type="entry name" value="RhoGAP"/>
    <property type="match status" value="1"/>
</dbReference>
<reference evidence="3" key="1">
    <citation type="journal article" date="2023" name="Insect Mol. Biol.">
        <title>Genome sequencing provides insights into the evolution of gene families encoding plant cell wall-degrading enzymes in longhorned beetles.</title>
        <authorList>
            <person name="Shin N.R."/>
            <person name="Okamura Y."/>
            <person name="Kirsch R."/>
            <person name="Pauchet Y."/>
        </authorList>
    </citation>
    <scope>NUCLEOTIDE SEQUENCE</scope>
    <source>
        <strain evidence="3">AMC_N1</strain>
    </source>
</reference>
<dbReference type="AlphaFoldDB" id="A0AAV8YR08"/>
<dbReference type="InterPro" id="IPR000198">
    <property type="entry name" value="RhoGAP_dom"/>
</dbReference>
<dbReference type="GO" id="GO:0005737">
    <property type="term" value="C:cytoplasm"/>
    <property type="evidence" value="ECO:0007669"/>
    <property type="project" value="TreeGrafter"/>
</dbReference>
<accession>A0AAV8YR08</accession>
<dbReference type="PANTHER" id="PTHR45876">
    <property type="entry name" value="FI04035P"/>
    <property type="match status" value="1"/>
</dbReference>
<organism evidence="3 4">
    <name type="scientific">Aromia moschata</name>
    <dbReference type="NCBI Taxonomy" id="1265417"/>
    <lineage>
        <taxon>Eukaryota</taxon>
        <taxon>Metazoa</taxon>
        <taxon>Ecdysozoa</taxon>
        <taxon>Arthropoda</taxon>
        <taxon>Hexapoda</taxon>
        <taxon>Insecta</taxon>
        <taxon>Pterygota</taxon>
        <taxon>Neoptera</taxon>
        <taxon>Endopterygota</taxon>
        <taxon>Coleoptera</taxon>
        <taxon>Polyphaga</taxon>
        <taxon>Cucujiformia</taxon>
        <taxon>Chrysomeloidea</taxon>
        <taxon>Cerambycidae</taxon>
        <taxon>Cerambycinae</taxon>
        <taxon>Callichromatini</taxon>
        <taxon>Aromia</taxon>
    </lineage>
</organism>
<comment type="caution">
    <text evidence="3">The sequence shown here is derived from an EMBL/GenBank/DDBJ whole genome shotgun (WGS) entry which is preliminary data.</text>
</comment>
<dbReference type="Proteomes" id="UP001162162">
    <property type="component" value="Unassembled WGS sequence"/>
</dbReference>
<feature type="transmembrane region" description="Helical" evidence="1">
    <location>
        <begin position="118"/>
        <end position="140"/>
    </location>
</feature>
<dbReference type="FunFam" id="1.10.555.10:FF:000045">
    <property type="entry name" value="RhoGAP domain containing protein"/>
    <property type="match status" value="1"/>
</dbReference>
<dbReference type="GO" id="GO:0007165">
    <property type="term" value="P:signal transduction"/>
    <property type="evidence" value="ECO:0007669"/>
    <property type="project" value="InterPro"/>
</dbReference>
<dbReference type="SMART" id="SM00324">
    <property type="entry name" value="RhoGAP"/>
    <property type="match status" value="1"/>
</dbReference>
<gene>
    <name evidence="3" type="ORF">NQ318_015822</name>
</gene>
<dbReference type="Gene3D" id="1.10.555.10">
    <property type="entry name" value="Rho GTPase activation protein"/>
    <property type="match status" value="1"/>
</dbReference>
<name>A0AAV8YR08_9CUCU</name>
<protein>
    <recommendedName>
        <fullName evidence="2">Rho-GAP domain-containing protein</fullName>
    </recommendedName>
</protein>
<proteinExistence type="predicted"/>
<dbReference type="PANTHER" id="PTHR45876:SF8">
    <property type="entry name" value="FI04035P"/>
    <property type="match status" value="1"/>
</dbReference>
<dbReference type="EMBL" id="JAPWTK010000058">
    <property type="protein sequence ID" value="KAJ8953242.1"/>
    <property type="molecule type" value="Genomic_DNA"/>
</dbReference>
<evidence type="ECO:0000313" key="3">
    <source>
        <dbReference type="EMBL" id="KAJ8953242.1"/>
    </source>
</evidence>
<feature type="domain" description="Rho-GAP" evidence="2">
    <location>
        <begin position="306"/>
        <end position="493"/>
    </location>
</feature>
<keyword evidence="1" id="KW-0472">Membrane</keyword>
<keyword evidence="1" id="KW-0812">Transmembrane</keyword>
<dbReference type="PROSITE" id="PS50238">
    <property type="entry name" value="RHOGAP"/>
    <property type="match status" value="1"/>
</dbReference>
<dbReference type="GO" id="GO:0005096">
    <property type="term" value="F:GTPase activator activity"/>
    <property type="evidence" value="ECO:0007669"/>
    <property type="project" value="TreeGrafter"/>
</dbReference>
<evidence type="ECO:0000259" key="2">
    <source>
        <dbReference type="PROSITE" id="PS50238"/>
    </source>
</evidence>
<dbReference type="InterPro" id="IPR008936">
    <property type="entry name" value="Rho_GTPase_activation_prot"/>
</dbReference>
<sequence>MASNSYRVEWVEIIEPKTQEHMYANLATGECVWDPQKVYLSNVQILTSGGSCSIKIPHTVALPLPVINPRRLATMQNGVKSSACLQVLRSYAVSLVISVGVAALASEVPKLHCTRIGMILICCLWNTFYLITAATLTVTIRTAEVNLLLDMSRTTKILISPRGSYLPHRLSHRPVEYLNLPTAASTEPRDRDRERPLLASSKPVARQALEMFRQVQMYMGDRKARPGVSLNSLLMEILGTAHVQALLRDRTVRPAFQEMVVNHYATVACQRLERIGAGGKRTARRPQMDDIESARKQIFQASLFGNTLREVMQLQASRWPNRRLPWPQVELSQQVLKLQGLTTEGIFRVSADVDEVNRLKAQMDRWEISEPSDAHVPANLLKLWLRELYEPLIPDSLYPECVAEPMTPRRACDLVLRLPTLHRLVLCYLIRFLQTFNKPEVIQHTKMDASNLAMVFAPNCLRCMASDPRTMFDNARKEMAFMRCLIQELDTECVRDMI</sequence>
<dbReference type="SUPFAM" id="SSF48350">
    <property type="entry name" value="GTPase activation domain, GAP"/>
    <property type="match status" value="1"/>
</dbReference>
<evidence type="ECO:0000313" key="4">
    <source>
        <dbReference type="Proteomes" id="UP001162162"/>
    </source>
</evidence>